<protein>
    <recommendedName>
        <fullName evidence="3">histidine kinase</fullName>
        <ecNumber evidence="3">2.7.13.3</ecNumber>
    </recommendedName>
</protein>
<dbReference type="GO" id="GO:0000156">
    <property type="term" value="F:phosphorelay response regulator activity"/>
    <property type="evidence" value="ECO:0007669"/>
    <property type="project" value="TreeGrafter"/>
</dbReference>
<evidence type="ECO:0000256" key="11">
    <source>
        <dbReference type="ARBA" id="ARBA00023012"/>
    </source>
</evidence>
<evidence type="ECO:0000256" key="2">
    <source>
        <dbReference type="ARBA" id="ARBA00004141"/>
    </source>
</evidence>
<name>A0A368YBA0_9BURK</name>
<dbReference type="PRINTS" id="PR00344">
    <property type="entry name" value="BCTRLSENSOR"/>
</dbReference>
<reference evidence="15 16" key="1">
    <citation type="submission" date="2018-07" db="EMBL/GenBank/DDBJ databases">
        <title>Genomic Encyclopedia of Type Strains, Phase IV (KMG-IV): sequencing the most valuable type-strain genomes for metagenomic binning, comparative biology and taxonomic classification.</title>
        <authorList>
            <person name="Goeker M."/>
        </authorList>
    </citation>
    <scope>NUCLEOTIDE SEQUENCE [LARGE SCALE GENOMIC DNA]</scope>
    <source>
        <strain evidence="15 16">DSM 21634</strain>
    </source>
</reference>
<dbReference type="InterPro" id="IPR050351">
    <property type="entry name" value="BphY/WalK/GraS-like"/>
</dbReference>
<evidence type="ECO:0000313" key="16">
    <source>
        <dbReference type="Proteomes" id="UP000252884"/>
    </source>
</evidence>
<evidence type="ECO:0000259" key="14">
    <source>
        <dbReference type="PROSITE" id="PS50109"/>
    </source>
</evidence>
<dbReference type="Gene3D" id="3.30.450.20">
    <property type="entry name" value="PAS domain"/>
    <property type="match status" value="1"/>
</dbReference>
<evidence type="ECO:0000256" key="1">
    <source>
        <dbReference type="ARBA" id="ARBA00000085"/>
    </source>
</evidence>
<accession>A0A368YBA0</accession>
<dbReference type="NCBIfam" id="TIGR00229">
    <property type="entry name" value="sensory_box"/>
    <property type="match status" value="1"/>
</dbReference>
<keyword evidence="8" id="KW-0418">Kinase</keyword>
<dbReference type="GO" id="GO:0030295">
    <property type="term" value="F:protein kinase activator activity"/>
    <property type="evidence" value="ECO:0007669"/>
    <property type="project" value="TreeGrafter"/>
</dbReference>
<evidence type="ECO:0000256" key="9">
    <source>
        <dbReference type="ARBA" id="ARBA00022840"/>
    </source>
</evidence>
<evidence type="ECO:0000256" key="5">
    <source>
        <dbReference type="ARBA" id="ARBA00022679"/>
    </source>
</evidence>
<dbReference type="InterPro" id="IPR035965">
    <property type="entry name" value="PAS-like_dom_sf"/>
</dbReference>
<dbReference type="Pfam" id="PF02518">
    <property type="entry name" value="HATPase_c"/>
    <property type="match status" value="1"/>
</dbReference>
<dbReference type="InterPro" id="IPR005467">
    <property type="entry name" value="His_kinase_dom"/>
</dbReference>
<dbReference type="PROSITE" id="PS50109">
    <property type="entry name" value="HIS_KIN"/>
    <property type="match status" value="1"/>
</dbReference>
<evidence type="ECO:0000313" key="15">
    <source>
        <dbReference type="EMBL" id="RCW75474.1"/>
    </source>
</evidence>
<dbReference type="InterPro" id="IPR036890">
    <property type="entry name" value="HATPase_C_sf"/>
</dbReference>
<dbReference type="InterPro" id="IPR000014">
    <property type="entry name" value="PAS"/>
</dbReference>
<comment type="caution">
    <text evidence="15">The sequence shown here is derived from an EMBL/GenBank/DDBJ whole genome shotgun (WGS) entry which is preliminary data.</text>
</comment>
<evidence type="ECO:0000256" key="13">
    <source>
        <dbReference type="SAM" id="Phobius"/>
    </source>
</evidence>
<dbReference type="CDD" id="cd00082">
    <property type="entry name" value="HisKA"/>
    <property type="match status" value="1"/>
</dbReference>
<dbReference type="Pfam" id="PF13188">
    <property type="entry name" value="PAS_8"/>
    <property type="match status" value="1"/>
</dbReference>
<feature type="domain" description="Histidine kinase" evidence="14">
    <location>
        <begin position="530"/>
        <end position="762"/>
    </location>
</feature>
<dbReference type="PANTHER" id="PTHR42878">
    <property type="entry name" value="TWO-COMPONENT HISTIDINE KINASE"/>
    <property type="match status" value="1"/>
</dbReference>
<dbReference type="GO" id="GO:0000155">
    <property type="term" value="F:phosphorelay sensor kinase activity"/>
    <property type="evidence" value="ECO:0007669"/>
    <property type="project" value="InterPro"/>
</dbReference>
<comment type="subcellular location">
    <subcellularLocation>
        <location evidence="2">Membrane</location>
        <topology evidence="2">Multi-pass membrane protein</topology>
    </subcellularLocation>
</comment>
<sequence length="773" mass="83911">MRKTLRVWRLRSHLSALLVVTMLLTFALVGGAILAWRIPKIEHANWLAAQHEVREMRARVELLLGARQTRLELLETVLDDAPADQANRLLDSGVRDGDMLRVVYRVSSAGKIVAAGVPEALGAQRQDLLGSDLSANSLFRTVASGSGVAWNGKYPSMVTGTATVGVAARDVHGDVLIAEFPLSALLTVVSVAAGGRATSTWVVDRGGEIVADTKQGQEAGKLNIRNWPLMQSVLQGRDSVETFHYRGSEFQAAVSHSPALGWYFVGQTPVGWANPGVRNLVIAVAGAVFCGLLIGLVIAPFWATRMARPLRQLIERAGRSTSPQGAGQAWPRGSVAEFNRLAGDLEAMTSTLQEREQKSQEIFNASPVPMAVADADDDHRLLDVNQAWCREYAHRREDVVGRTALDIGLWLEPTARVALRDHAEKGESIDDVWLRRSDGSTVLVQLHARLLVLRRQRLMIWATIDHGPLRRIEQELRELNQELELRVEQRTLALAAANGELSLTVEQLRAARAELVRAEKMAALGHLVAGVAHELNTPIGNGVMALSAMADATHGFRAAMQTGLRRVELQQFVASVEQGTDIAGRNLQRAAELVRSFKQVAVDQTSSKRRSFELSEVVHEMVVSLRPTFNRTPYQVEVNVPQTGLRLDSYPGALGQAIGNLMQNAVVHGFDGRGHGTVRIDAQRAEDGRIVLRVADDGRGIAAEHIGRIFEPFMTTKMGRGGTGLGLHISYNAVVNVLGGSLTVQSVPGEGSCFELQLPSEAPDSRPAALGAA</sequence>
<dbReference type="Gene3D" id="3.30.565.10">
    <property type="entry name" value="Histidine kinase-like ATPase, C-terminal domain"/>
    <property type="match status" value="1"/>
</dbReference>
<dbReference type="CDD" id="cd00130">
    <property type="entry name" value="PAS"/>
    <property type="match status" value="1"/>
</dbReference>
<evidence type="ECO:0000256" key="10">
    <source>
        <dbReference type="ARBA" id="ARBA00022989"/>
    </source>
</evidence>
<dbReference type="EMBL" id="QPJK01000001">
    <property type="protein sequence ID" value="RCW75474.1"/>
    <property type="molecule type" value="Genomic_DNA"/>
</dbReference>
<keyword evidence="12 13" id="KW-0472">Membrane</keyword>
<keyword evidence="10 13" id="KW-1133">Transmembrane helix</keyword>
<dbReference type="GO" id="GO:0016020">
    <property type="term" value="C:membrane"/>
    <property type="evidence" value="ECO:0007669"/>
    <property type="project" value="UniProtKB-SubCell"/>
</dbReference>
<dbReference type="InterPro" id="IPR004358">
    <property type="entry name" value="Sig_transdc_His_kin-like_C"/>
</dbReference>
<organism evidence="15 16">
    <name type="scientific">Pseudorhodoferax soli</name>
    <dbReference type="NCBI Taxonomy" id="545864"/>
    <lineage>
        <taxon>Bacteria</taxon>
        <taxon>Pseudomonadati</taxon>
        <taxon>Pseudomonadota</taxon>
        <taxon>Betaproteobacteria</taxon>
        <taxon>Burkholderiales</taxon>
        <taxon>Comamonadaceae</taxon>
    </lineage>
</organism>
<gene>
    <name evidence="15" type="ORF">DES41_10166</name>
</gene>
<dbReference type="SMART" id="SM00387">
    <property type="entry name" value="HATPase_c"/>
    <property type="match status" value="1"/>
</dbReference>
<evidence type="ECO:0000256" key="6">
    <source>
        <dbReference type="ARBA" id="ARBA00022692"/>
    </source>
</evidence>
<dbReference type="OrthoDB" id="9812260at2"/>
<evidence type="ECO:0000256" key="8">
    <source>
        <dbReference type="ARBA" id="ARBA00022777"/>
    </source>
</evidence>
<feature type="transmembrane region" description="Helical" evidence="13">
    <location>
        <begin position="280"/>
        <end position="303"/>
    </location>
</feature>
<dbReference type="GO" id="GO:0005524">
    <property type="term" value="F:ATP binding"/>
    <property type="evidence" value="ECO:0007669"/>
    <property type="project" value="UniProtKB-KW"/>
</dbReference>
<keyword evidence="16" id="KW-1185">Reference proteome</keyword>
<dbReference type="SUPFAM" id="SSF55874">
    <property type="entry name" value="ATPase domain of HSP90 chaperone/DNA topoisomerase II/histidine kinase"/>
    <property type="match status" value="1"/>
</dbReference>
<keyword evidence="7" id="KW-0547">Nucleotide-binding</keyword>
<dbReference type="AlphaFoldDB" id="A0A368YBA0"/>
<evidence type="ECO:0000256" key="7">
    <source>
        <dbReference type="ARBA" id="ARBA00022741"/>
    </source>
</evidence>
<comment type="catalytic activity">
    <reaction evidence="1">
        <text>ATP + protein L-histidine = ADP + protein N-phospho-L-histidine.</text>
        <dbReference type="EC" id="2.7.13.3"/>
    </reaction>
</comment>
<dbReference type="EC" id="2.7.13.3" evidence="3"/>
<keyword evidence="4" id="KW-0597">Phosphoprotein</keyword>
<dbReference type="InterPro" id="IPR003594">
    <property type="entry name" value="HATPase_dom"/>
</dbReference>
<keyword evidence="11" id="KW-0902">Two-component regulatory system</keyword>
<evidence type="ECO:0000256" key="3">
    <source>
        <dbReference type="ARBA" id="ARBA00012438"/>
    </source>
</evidence>
<keyword evidence="9" id="KW-0067">ATP-binding</keyword>
<dbReference type="GO" id="GO:0007234">
    <property type="term" value="P:osmosensory signaling via phosphorelay pathway"/>
    <property type="evidence" value="ECO:0007669"/>
    <property type="project" value="TreeGrafter"/>
</dbReference>
<dbReference type="PANTHER" id="PTHR42878:SF7">
    <property type="entry name" value="SENSOR HISTIDINE KINASE GLRK"/>
    <property type="match status" value="1"/>
</dbReference>
<dbReference type="Gene3D" id="1.10.287.130">
    <property type="match status" value="1"/>
</dbReference>
<proteinExistence type="predicted"/>
<dbReference type="Proteomes" id="UP000252884">
    <property type="component" value="Unassembled WGS sequence"/>
</dbReference>
<keyword evidence="5" id="KW-0808">Transferase</keyword>
<dbReference type="SUPFAM" id="SSF55785">
    <property type="entry name" value="PYP-like sensor domain (PAS domain)"/>
    <property type="match status" value="1"/>
</dbReference>
<evidence type="ECO:0000256" key="12">
    <source>
        <dbReference type="ARBA" id="ARBA00023136"/>
    </source>
</evidence>
<dbReference type="CDD" id="cd00075">
    <property type="entry name" value="HATPase"/>
    <property type="match status" value="1"/>
</dbReference>
<evidence type="ECO:0000256" key="4">
    <source>
        <dbReference type="ARBA" id="ARBA00022553"/>
    </source>
</evidence>
<dbReference type="RefSeq" id="WP_114464886.1">
    <property type="nucleotide sequence ID" value="NZ_QPJK01000001.1"/>
</dbReference>
<dbReference type="InterPro" id="IPR003661">
    <property type="entry name" value="HisK_dim/P_dom"/>
</dbReference>
<keyword evidence="6 13" id="KW-0812">Transmembrane</keyword>